<keyword evidence="5" id="KW-0418">Kinase</keyword>
<evidence type="ECO:0000256" key="7">
    <source>
        <dbReference type="SAM" id="Phobius"/>
    </source>
</evidence>
<evidence type="ECO:0000259" key="8">
    <source>
        <dbReference type="PROSITE" id="PS50906"/>
    </source>
</evidence>
<dbReference type="PROSITE" id="PS50906">
    <property type="entry name" value="NIT"/>
    <property type="match status" value="1"/>
</dbReference>
<feature type="region of interest" description="Disordered" evidence="6">
    <location>
        <begin position="1"/>
        <end position="44"/>
    </location>
</feature>
<dbReference type="InterPro" id="IPR010910">
    <property type="entry name" value="Nitrate/nitrite_sensing_bac"/>
</dbReference>
<keyword evidence="10" id="KW-1185">Reference proteome</keyword>
<dbReference type="InterPro" id="IPR050428">
    <property type="entry name" value="TCS_sensor_his_kinase"/>
</dbReference>
<keyword evidence="7" id="KW-0472">Membrane</keyword>
<keyword evidence="7" id="KW-0812">Transmembrane</keyword>
<dbReference type="RefSeq" id="WP_251412680.1">
    <property type="nucleotide sequence ID" value="NZ_JAMQGM010000020.1"/>
</dbReference>
<name>A0ABT0X4Z6_9ACTN</name>
<dbReference type="Gene3D" id="3.30.565.10">
    <property type="entry name" value="Histidine kinase-like ATPase, C-terminal domain"/>
    <property type="match status" value="1"/>
</dbReference>
<evidence type="ECO:0000256" key="3">
    <source>
        <dbReference type="ARBA" id="ARBA00022553"/>
    </source>
</evidence>
<keyword evidence="7" id="KW-1133">Transmembrane helix</keyword>
<evidence type="ECO:0000313" key="10">
    <source>
        <dbReference type="Proteomes" id="UP001167160"/>
    </source>
</evidence>
<evidence type="ECO:0000256" key="1">
    <source>
        <dbReference type="ARBA" id="ARBA00000085"/>
    </source>
</evidence>
<feature type="region of interest" description="Disordered" evidence="6">
    <location>
        <begin position="680"/>
        <end position="885"/>
    </location>
</feature>
<proteinExistence type="predicted"/>
<evidence type="ECO:0000256" key="2">
    <source>
        <dbReference type="ARBA" id="ARBA00012438"/>
    </source>
</evidence>
<dbReference type="Pfam" id="PF02518">
    <property type="entry name" value="HATPase_c"/>
    <property type="match status" value="1"/>
</dbReference>
<dbReference type="InterPro" id="IPR013587">
    <property type="entry name" value="Nitrate/nitrite_sensing"/>
</dbReference>
<accession>A0ABT0X4Z6</accession>
<evidence type="ECO:0000313" key="9">
    <source>
        <dbReference type="EMBL" id="MCM2577614.1"/>
    </source>
</evidence>
<sequence>MRGFRASAESRHDDEPPATPGAPTRTSRPRGSAHPGAPGLLPGRLRPRTVRAKVVSLLMVPVVSLMALWAFATVTTAQTVSDLARFKEANATLLAPVGDYLAAVQTERSAAARYLADPDPSRLDNLNTQGRATDAAAAGLRRGVNASSADTGDISPELPDRIARLTRSADGLGKVRESIAADRTDWTTAYERYTRTIDLGFAVGGALTGVDRAGSGRDGGADASGARVVRELSLAREMLAREDAAVGAARADGHMPAARYRLVVGAAESRRTLLRSAVDDLRPADETAVRTVLDGRAYRDLLTVESAVIAAGPGRAAPQAAPASWDEAAVSVLQDLRKAERSAGTSAAHRADPFAFDVLGSSGIAVILGLAGVLLSLLISVRIGRGLVLELVGMRNSALDLAGRRLPQSLRRLHAGEEVDVEAEAPVRSPGEDEIGQVGAALNAVHRAAVTAAAERAEVLSGISGVYVKLARRSQVLLHRQLELLDTMERRTENPAELEDLFRLDHLTTRMRRHAESLIILSGAAPVRGWRRPVPVLDVVRAAVAEVEDFARVAVDIREGTTVSGAAVADLTHLVAELVENAVVFSPPHTMVQVRGERVGAGLALEIEDRGLGMSQDAFAEANRKIEDASQVDLLDTDRLGLFVVNRLAHRRGIQVSLRRSPYGGVTAVVLVPEGLLEQEEPGRQQQAGAAGGNAVEPGAPAREQSPPARREAEPAQPAARNRPVHLTRRPPSVPPRTALTPARDRPVLGAGGGPGGADGATPRPPATPPGPPAIPSRPPSTGPRHAAIAPAPSAGGPAPLPQRVRQASLAPQLRDATDRPARRVPHIADPATGRSPEQARATMAALRSGWLSGGRAGRQAADDGRPPAVGDPTNSPRTSRGEEA</sequence>
<comment type="caution">
    <text evidence="9">The sequence shown here is derived from an EMBL/GenBank/DDBJ whole genome shotgun (WGS) entry which is preliminary data.</text>
</comment>
<dbReference type="Proteomes" id="UP001167160">
    <property type="component" value="Unassembled WGS sequence"/>
</dbReference>
<dbReference type="InterPro" id="IPR036890">
    <property type="entry name" value="HATPase_C_sf"/>
</dbReference>
<evidence type="ECO:0000256" key="4">
    <source>
        <dbReference type="ARBA" id="ARBA00022679"/>
    </source>
</evidence>
<protein>
    <recommendedName>
        <fullName evidence="2">histidine kinase</fullName>
        <ecNumber evidence="2">2.7.13.3</ecNumber>
    </recommendedName>
</protein>
<dbReference type="SUPFAM" id="SSF55874">
    <property type="entry name" value="ATPase domain of HSP90 chaperone/DNA topoisomerase II/histidine kinase"/>
    <property type="match status" value="1"/>
</dbReference>
<feature type="domain" description="NIT" evidence="8">
    <location>
        <begin position="95"/>
        <end position="354"/>
    </location>
</feature>
<dbReference type="Pfam" id="PF08376">
    <property type="entry name" value="NIT"/>
    <property type="match status" value="1"/>
</dbReference>
<evidence type="ECO:0000256" key="6">
    <source>
        <dbReference type="SAM" id="MobiDB-lite"/>
    </source>
</evidence>
<dbReference type="EC" id="2.7.13.3" evidence="2"/>
<evidence type="ECO:0000256" key="5">
    <source>
        <dbReference type="ARBA" id="ARBA00022777"/>
    </source>
</evidence>
<dbReference type="PANTHER" id="PTHR45436:SF5">
    <property type="entry name" value="SENSOR HISTIDINE KINASE TRCS"/>
    <property type="match status" value="1"/>
</dbReference>
<feature type="compositionally biased region" description="Low complexity" evidence="6">
    <location>
        <begin position="684"/>
        <end position="708"/>
    </location>
</feature>
<feature type="compositionally biased region" description="Low complexity" evidence="6">
    <location>
        <begin position="783"/>
        <end position="798"/>
    </location>
</feature>
<feature type="transmembrane region" description="Helical" evidence="7">
    <location>
        <begin position="54"/>
        <end position="72"/>
    </location>
</feature>
<dbReference type="SMART" id="SM00387">
    <property type="entry name" value="HATPase_c"/>
    <property type="match status" value="1"/>
</dbReference>
<dbReference type="InterPro" id="IPR003594">
    <property type="entry name" value="HATPase_dom"/>
</dbReference>
<feature type="compositionally biased region" description="Pro residues" evidence="6">
    <location>
        <begin position="763"/>
        <end position="782"/>
    </location>
</feature>
<comment type="catalytic activity">
    <reaction evidence="1">
        <text>ATP + protein L-histidine = ADP + protein N-phospho-L-histidine.</text>
        <dbReference type="EC" id="2.7.13.3"/>
    </reaction>
</comment>
<organism evidence="9 10">
    <name type="scientific">Streptomyces meridianus</name>
    <dbReference type="NCBI Taxonomy" id="2938945"/>
    <lineage>
        <taxon>Bacteria</taxon>
        <taxon>Bacillati</taxon>
        <taxon>Actinomycetota</taxon>
        <taxon>Actinomycetes</taxon>
        <taxon>Kitasatosporales</taxon>
        <taxon>Streptomycetaceae</taxon>
        <taxon>Streptomyces</taxon>
    </lineage>
</organism>
<feature type="compositionally biased region" description="Gly residues" evidence="6">
    <location>
        <begin position="750"/>
        <end position="759"/>
    </location>
</feature>
<dbReference type="PANTHER" id="PTHR45436">
    <property type="entry name" value="SENSOR HISTIDINE KINASE YKOH"/>
    <property type="match status" value="1"/>
</dbReference>
<dbReference type="EMBL" id="JAMQGM010000020">
    <property type="protein sequence ID" value="MCM2577614.1"/>
    <property type="molecule type" value="Genomic_DNA"/>
</dbReference>
<reference evidence="9" key="1">
    <citation type="journal article" date="2023" name="Int. J. Syst. Evol. Microbiol.">
        <title>Streptomyces meridianus sp. nov. isolated from brackish water of the Tagus estuary in Alcochete, Portugal.</title>
        <authorList>
            <person name="Santos J.D.N."/>
            <person name="Klimek D."/>
            <person name="Calusinska M."/>
            <person name="Lobo Da Cunha A."/>
            <person name="Catita J."/>
            <person name="Goncalves H."/>
            <person name="Gonzalez I."/>
            <person name="Reyes F."/>
            <person name="Lage O.M."/>
        </authorList>
    </citation>
    <scope>NUCLEOTIDE SEQUENCE</scope>
    <source>
        <strain evidence="9">MTZ3.1</strain>
    </source>
</reference>
<gene>
    <name evidence="9" type="ORF">M1E25_09635</name>
</gene>
<keyword evidence="4" id="KW-0808">Transferase</keyword>
<keyword evidence="3" id="KW-0597">Phosphoprotein</keyword>